<accession>A0A1R0H0M0</accession>
<organism evidence="1 2">
    <name type="scientific">Smittium mucronatum</name>
    <dbReference type="NCBI Taxonomy" id="133383"/>
    <lineage>
        <taxon>Eukaryota</taxon>
        <taxon>Fungi</taxon>
        <taxon>Fungi incertae sedis</taxon>
        <taxon>Zoopagomycota</taxon>
        <taxon>Kickxellomycotina</taxon>
        <taxon>Harpellomycetes</taxon>
        <taxon>Harpellales</taxon>
        <taxon>Legeriomycetaceae</taxon>
        <taxon>Smittium</taxon>
    </lineage>
</organism>
<name>A0A1R0H0M0_9FUNG</name>
<evidence type="ECO:0000313" key="1">
    <source>
        <dbReference type="EMBL" id="OLY82693.1"/>
    </source>
</evidence>
<reference evidence="1 2" key="1">
    <citation type="journal article" date="2016" name="Mol. Biol. Evol.">
        <title>Genome-Wide Survey of Gut Fungi (Harpellales) Reveals the First Horizontally Transferred Ubiquitin Gene from a Mosquito Host.</title>
        <authorList>
            <person name="Wang Y."/>
            <person name="White M.M."/>
            <person name="Kvist S."/>
            <person name="Moncalvo J.M."/>
        </authorList>
    </citation>
    <scope>NUCLEOTIDE SEQUENCE [LARGE SCALE GENOMIC DNA]</scope>
    <source>
        <strain evidence="1 2">ALG-7-W6</strain>
    </source>
</reference>
<dbReference type="AlphaFoldDB" id="A0A1R0H0M0"/>
<comment type="caution">
    <text evidence="1">The sequence shown here is derived from an EMBL/GenBank/DDBJ whole genome shotgun (WGS) entry which is preliminary data.</text>
</comment>
<keyword evidence="2" id="KW-1185">Reference proteome</keyword>
<sequence>MFGKNYEEMRKSEAIYGAYVSNYSAIPSEIKPIIASDKMISHILKASNLNLNSIVKFIKGTYPKNFGIVSGTIEKLSENHL</sequence>
<gene>
    <name evidence="1" type="ORF">AYI68_g3177</name>
</gene>
<protein>
    <submittedName>
        <fullName evidence="1">Uncharacterized protein</fullName>
    </submittedName>
</protein>
<dbReference type="EMBL" id="LSSL01001318">
    <property type="protein sequence ID" value="OLY82693.1"/>
    <property type="molecule type" value="Genomic_DNA"/>
</dbReference>
<evidence type="ECO:0000313" key="2">
    <source>
        <dbReference type="Proteomes" id="UP000187455"/>
    </source>
</evidence>
<dbReference type="Proteomes" id="UP000187455">
    <property type="component" value="Unassembled WGS sequence"/>
</dbReference>
<proteinExistence type="predicted"/>